<name>A0A2D2B0K3_9CAUL</name>
<dbReference type="OrthoDB" id="327431at2"/>
<dbReference type="EMBL" id="CP024201">
    <property type="protein sequence ID" value="ATQ43781.1"/>
    <property type="molecule type" value="Genomic_DNA"/>
</dbReference>
<dbReference type="Pfam" id="PF04307">
    <property type="entry name" value="YdjM"/>
    <property type="match status" value="1"/>
</dbReference>
<evidence type="ECO:0000256" key="1">
    <source>
        <dbReference type="SAM" id="Phobius"/>
    </source>
</evidence>
<keyword evidence="1" id="KW-0472">Membrane</keyword>
<evidence type="ECO:0000313" key="3">
    <source>
        <dbReference type="Proteomes" id="UP000228945"/>
    </source>
</evidence>
<feature type="transmembrane region" description="Helical" evidence="1">
    <location>
        <begin position="160"/>
        <end position="178"/>
    </location>
</feature>
<sequence length="215" mass="23181">MFVGHYAAALAARAVEPRTPLWAAVGAAQLVDIGWSVLIMTGVEKVRFDPSLPGTPLDLYHMPWTHSLPAAVVWSVGGALLARGLLKTPWRVAAILGLTVFSHWLLDFLVHRPDLALWPGGIKVGLGWWNWPVPEKMLEITLIAVAGGAWLWRRGTEGRGWAWGCAFLALLGGLGIYAELPGPPPTSPAAFGTMALVAYLSLAAVAWLAERPRRA</sequence>
<feature type="transmembrane region" description="Helical" evidence="1">
    <location>
        <begin position="89"/>
        <end position="106"/>
    </location>
</feature>
<proteinExistence type="predicted"/>
<feature type="transmembrane region" description="Helical" evidence="1">
    <location>
        <begin position="63"/>
        <end position="82"/>
    </location>
</feature>
<organism evidence="2 3">
    <name type="scientific">Caulobacter mirabilis</name>
    <dbReference type="NCBI Taxonomy" id="69666"/>
    <lineage>
        <taxon>Bacteria</taxon>
        <taxon>Pseudomonadati</taxon>
        <taxon>Pseudomonadota</taxon>
        <taxon>Alphaproteobacteria</taxon>
        <taxon>Caulobacterales</taxon>
        <taxon>Caulobacteraceae</taxon>
        <taxon>Caulobacter</taxon>
    </lineage>
</organism>
<keyword evidence="1" id="KW-0812">Transmembrane</keyword>
<feature type="transmembrane region" description="Helical" evidence="1">
    <location>
        <begin position="21"/>
        <end position="43"/>
    </location>
</feature>
<gene>
    <name evidence="2" type="ORF">CSW64_15955</name>
</gene>
<dbReference type="KEGG" id="cmb:CSW64_15955"/>
<keyword evidence="3" id="KW-1185">Reference proteome</keyword>
<feature type="transmembrane region" description="Helical" evidence="1">
    <location>
        <begin position="190"/>
        <end position="209"/>
    </location>
</feature>
<accession>A0A2D2B0K3</accession>
<evidence type="ECO:0000313" key="2">
    <source>
        <dbReference type="EMBL" id="ATQ43781.1"/>
    </source>
</evidence>
<dbReference type="AlphaFoldDB" id="A0A2D2B0K3"/>
<feature type="transmembrane region" description="Helical" evidence="1">
    <location>
        <begin position="137"/>
        <end position="153"/>
    </location>
</feature>
<keyword evidence="1" id="KW-1133">Transmembrane helix</keyword>
<dbReference type="Proteomes" id="UP000228945">
    <property type="component" value="Chromosome"/>
</dbReference>
<dbReference type="InterPro" id="IPR007404">
    <property type="entry name" value="YdjM-like"/>
</dbReference>
<evidence type="ECO:0008006" key="4">
    <source>
        <dbReference type="Google" id="ProtNLM"/>
    </source>
</evidence>
<reference evidence="2 3" key="1">
    <citation type="submission" date="2017-10" db="EMBL/GenBank/DDBJ databases">
        <title>Genome sequence of Caulobacter mirabilis FWC38.</title>
        <authorList>
            <person name="Fiebig A."/>
            <person name="Crosson S."/>
        </authorList>
    </citation>
    <scope>NUCLEOTIDE SEQUENCE [LARGE SCALE GENOMIC DNA]</scope>
    <source>
        <strain evidence="2 3">FWC 38</strain>
    </source>
</reference>
<dbReference type="RefSeq" id="WP_150131435.1">
    <property type="nucleotide sequence ID" value="NZ_CP024201.1"/>
</dbReference>
<protein>
    <recommendedName>
        <fullName evidence="4">Metal-dependent hydrolase</fullName>
    </recommendedName>
</protein>